<dbReference type="AlphaFoldDB" id="A0A6J8E1M9"/>
<sequence>MRKHFSVPSFWIQHVVQADIEKSTFPNDHIQSKDNECVYAVIKYDQFQLPEIEFFTGSCNSAKYSFICMRQTNKVSPVRIALTGEAYFLRCVYIMFDMPLIEYSGKSYSVDECMDECFRLMNNGYACVAFEHSLGNSTCRFLERNSKRNVTKYYLTPDWDHYMLTNTKPIIGGSIVYEDKVLATSGGNSESYINESTASSISGSSILHVDDFLTTSGESTEILNHNSTTLSKILNHKSTTSSKILNHKSTASRKGITFWSIVLAIGAVSSFSGIFLTIQRILKTPQTHDRSFKEDALVYMENCVCVDVANPEEWTGMEYSKAHNIPPESFIGIITMFINENAKVAQKVINVNDIDFFFRKRVHDDNEVYGNLDKDKARQRKNQKDNKNKEQQSKINNELSKSNKSSLKFLKSKSVKISMKSTFIKKKQNISVNSNDKMEENMENIIEDSNENSSEIKENLHENNESATTEKQSETFCPHKVAVELDIWKPFTHPIRNNNTSTK</sequence>
<dbReference type="EMBL" id="CACVKT020008141">
    <property type="protein sequence ID" value="CAC5413482.1"/>
    <property type="molecule type" value="Genomic_DNA"/>
</dbReference>
<organism evidence="3 4">
    <name type="scientific">Mytilus coruscus</name>
    <name type="common">Sea mussel</name>
    <dbReference type="NCBI Taxonomy" id="42192"/>
    <lineage>
        <taxon>Eukaryota</taxon>
        <taxon>Metazoa</taxon>
        <taxon>Spiralia</taxon>
        <taxon>Lophotrochozoa</taxon>
        <taxon>Mollusca</taxon>
        <taxon>Bivalvia</taxon>
        <taxon>Autobranchia</taxon>
        <taxon>Pteriomorphia</taxon>
        <taxon>Mytilida</taxon>
        <taxon>Mytiloidea</taxon>
        <taxon>Mytilidae</taxon>
        <taxon>Mytilinae</taxon>
        <taxon>Mytilus</taxon>
    </lineage>
</organism>
<proteinExistence type="predicted"/>
<feature type="compositionally biased region" description="Basic and acidic residues" evidence="1">
    <location>
        <begin position="369"/>
        <end position="392"/>
    </location>
</feature>
<feature type="compositionally biased region" description="Basic and acidic residues" evidence="1">
    <location>
        <begin position="454"/>
        <end position="464"/>
    </location>
</feature>
<evidence type="ECO:0000256" key="1">
    <source>
        <dbReference type="SAM" id="MobiDB-lite"/>
    </source>
</evidence>
<feature type="transmembrane region" description="Helical" evidence="2">
    <location>
        <begin position="256"/>
        <end position="278"/>
    </location>
</feature>
<keyword evidence="4" id="KW-1185">Reference proteome</keyword>
<accession>A0A6J8E1M9</accession>
<protein>
    <recommendedName>
        <fullName evidence="5">Apple domain-containing protein</fullName>
    </recommendedName>
</protein>
<evidence type="ECO:0000256" key="2">
    <source>
        <dbReference type="SAM" id="Phobius"/>
    </source>
</evidence>
<keyword evidence="2" id="KW-0472">Membrane</keyword>
<keyword evidence="2" id="KW-0812">Transmembrane</keyword>
<gene>
    <name evidence="3" type="ORF">MCOR_46367</name>
</gene>
<evidence type="ECO:0000313" key="3">
    <source>
        <dbReference type="EMBL" id="CAC5413482.1"/>
    </source>
</evidence>
<evidence type="ECO:0008006" key="5">
    <source>
        <dbReference type="Google" id="ProtNLM"/>
    </source>
</evidence>
<feature type="compositionally biased region" description="Low complexity" evidence="1">
    <location>
        <begin position="393"/>
        <end position="402"/>
    </location>
</feature>
<keyword evidence="2" id="KW-1133">Transmembrane helix</keyword>
<evidence type="ECO:0000313" key="4">
    <source>
        <dbReference type="Proteomes" id="UP000507470"/>
    </source>
</evidence>
<dbReference type="Proteomes" id="UP000507470">
    <property type="component" value="Unassembled WGS sequence"/>
</dbReference>
<reference evidence="3 4" key="1">
    <citation type="submission" date="2020-06" db="EMBL/GenBank/DDBJ databases">
        <authorList>
            <person name="Li R."/>
            <person name="Bekaert M."/>
        </authorList>
    </citation>
    <scope>NUCLEOTIDE SEQUENCE [LARGE SCALE GENOMIC DNA]</scope>
    <source>
        <strain evidence="4">wild</strain>
    </source>
</reference>
<name>A0A6J8E1M9_MYTCO</name>
<feature type="region of interest" description="Disordered" evidence="1">
    <location>
        <begin position="448"/>
        <end position="475"/>
    </location>
</feature>
<feature type="region of interest" description="Disordered" evidence="1">
    <location>
        <begin position="369"/>
        <end position="402"/>
    </location>
</feature>